<reference evidence="1 2" key="1">
    <citation type="submission" date="2016-01" db="EMBL/GenBank/DDBJ databases">
        <title>Investigation of taxonomic status of Bacillus aminovorans.</title>
        <authorList>
            <person name="Verma A."/>
            <person name="Pal Y."/>
            <person name="Krishnamurthi S."/>
        </authorList>
    </citation>
    <scope>NUCLEOTIDE SEQUENCE [LARGE SCALE GENOMIC DNA]</scope>
    <source>
        <strain evidence="1 2">DSM 1314</strain>
    </source>
</reference>
<proteinExistence type="predicted"/>
<protein>
    <submittedName>
        <fullName evidence="1">Uncharacterized protein</fullName>
    </submittedName>
</protein>
<comment type="caution">
    <text evidence="1">The sequence shown here is derived from an EMBL/GenBank/DDBJ whole genome shotgun (WGS) entry which is preliminary data.</text>
</comment>
<accession>A0A177L8N2</accession>
<dbReference type="EMBL" id="LQWY01000014">
    <property type="protein sequence ID" value="OAH61933.1"/>
    <property type="molecule type" value="Genomic_DNA"/>
</dbReference>
<name>A0A177L8N2_9BACI</name>
<dbReference type="Proteomes" id="UP000076935">
    <property type="component" value="Unassembled WGS sequence"/>
</dbReference>
<evidence type="ECO:0000313" key="2">
    <source>
        <dbReference type="Proteomes" id="UP000076935"/>
    </source>
</evidence>
<keyword evidence="2" id="KW-1185">Reference proteome</keyword>
<sequence>MINGLFFNEGKVLKEKLNEDHIKQQAAFWTDCVDNGHDEMFMMSYIKLCAQLNEPVKAEILTARLDQVHDMCNGMMI</sequence>
<dbReference type="RefSeq" id="WP_063965079.1">
    <property type="nucleotide sequence ID" value="NZ_JBCNAN010000021.1"/>
</dbReference>
<dbReference type="AlphaFoldDB" id="A0A177L8N2"/>
<evidence type="ECO:0000313" key="1">
    <source>
        <dbReference type="EMBL" id="OAH61933.1"/>
    </source>
</evidence>
<gene>
    <name evidence="1" type="ORF">AWH49_10950</name>
</gene>
<organism evidence="1 2">
    <name type="scientific">Domibacillus aminovorans</name>
    <dbReference type="NCBI Taxonomy" id="29332"/>
    <lineage>
        <taxon>Bacteria</taxon>
        <taxon>Bacillati</taxon>
        <taxon>Bacillota</taxon>
        <taxon>Bacilli</taxon>
        <taxon>Bacillales</taxon>
        <taxon>Bacillaceae</taxon>
        <taxon>Domibacillus</taxon>
    </lineage>
</organism>